<evidence type="ECO:0000256" key="2">
    <source>
        <dbReference type="ARBA" id="ARBA00022553"/>
    </source>
</evidence>
<evidence type="ECO:0000256" key="6">
    <source>
        <dbReference type="SAM" id="Coils"/>
    </source>
</evidence>
<reference evidence="9" key="4">
    <citation type="submission" date="2025-08" db="UniProtKB">
        <authorList>
            <consortium name="RefSeq"/>
        </authorList>
    </citation>
    <scope>IDENTIFICATION</scope>
    <source>
        <strain evidence="9">CBS432</strain>
    </source>
</reference>
<dbReference type="FunFam" id="1.25.40.990:FF:000008">
    <property type="entry name" value="Nuclear mRNA export protein SAC3"/>
    <property type="match status" value="1"/>
</dbReference>
<dbReference type="VEuPathDB" id="FungiDB:SPAR_D03650"/>
<dbReference type="GeneID" id="54629612"/>
<name>A0A8B8UNQ6_SACPA</name>
<feature type="compositionally biased region" description="Low complexity" evidence="7">
    <location>
        <begin position="1175"/>
        <end position="1185"/>
    </location>
</feature>
<dbReference type="GO" id="GO:0042274">
    <property type="term" value="P:ribosomal small subunit biogenesis"/>
    <property type="evidence" value="ECO:0007669"/>
    <property type="project" value="UniProtKB-UniRule"/>
</dbReference>
<feature type="compositionally biased region" description="Polar residues" evidence="7">
    <location>
        <begin position="58"/>
        <end position="72"/>
    </location>
</feature>
<dbReference type="InterPro" id="IPR045107">
    <property type="entry name" value="SAC3/GANP/THP3"/>
</dbReference>
<dbReference type="PANTHER" id="PTHR12436:SF3">
    <property type="entry name" value="GERMINAL-CENTER ASSOCIATED NUCLEAR PROTEIN"/>
    <property type="match status" value="1"/>
</dbReference>
<dbReference type="PIRSF" id="PIRSF037320">
    <property type="entry name" value="mRNA_export_factor_Sac3"/>
    <property type="match status" value="1"/>
</dbReference>
<feature type="compositionally biased region" description="Basic and acidic residues" evidence="7">
    <location>
        <begin position="73"/>
        <end position="85"/>
    </location>
</feature>
<dbReference type="Pfam" id="PF03399">
    <property type="entry name" value="SAC3_GANP"/>
    <property type="match status" value="1"/>
</dbReference>
<evidence type="ECO:0000256" key="3">
    <source>
        <dbReference type="ARBA" id="ARBA00023242"/>
    </source>
</evidence>
<dbReference type="InterPro" id="IPR005062">
    <property type="entry name" value="SAC3/GANP/THP3_conserved"/>
</dbReference>
<evidence type="ECO:0000313" key="9">
    <source>
        <dbReference type="RefSeq" id="XP_033765398.1"/>
    </source>
</evidence>
<comment type="subcellular location">
    <subcellularLocation>
        <location evidence="1 5">Nucleus envelope</location>
    </subcellularLocation>
</comment>
<reference evidence="9" key="2">
    <citation type="submission" date="2020-01" db="EMBL/GenBank/DDBJ databases">
        <title>Population-level Yeast Reference Genomes.</title>
        <authorList>
            <person name="Yue J.-X."/>
        </authorList>
    </citation>
    <scope>NUCLEOTIDE SEQUENCE</scope>
    <source>
        <strain evidence="9">CBS432</strain>
    </source>
</reference>
<dbReference type="Gene3D" id="6.10.250.2880">
    <property type="match status" value="1"/>
</dbReference>
<dbReference type="GO" id="GO:0006406">
    <property type="term" value="P:mRNA export from nucleus"/>
    <property type="evidence" value="ECO:0007669"/>
    <property type="project" value="UniProtKB-UniRule"/>
</dbReference>
<dbReference type="GO" id="GO:0070390">
    <property type="term" value="C:transcription export complex 2"/>
    <property type="evidence" value="ECO:0007669"/>
    <property type="project" value="UniProtKB-UniRule"/>
</dbReference>
<sequence length="1305" mass="149999">MNTSFGSVVPSTNFDFFKGPANNDSTSNNANVSSNNFFLNGNGTNSSKNVFMVHSAPQVKSGQPSQDLSHSPSHMENKPDQKKKYMTSDDKTIQLVGPLVSSPDSLGFQRRSHKPRELPRFLINQEPQLKKRIFVQDPWDKANQEKMISLEESIDDLNELYETLKKMRNTERTIMEEKGLVDKADSAKDLYDAIVFQGTCLDMCPIFERSRRNVEYTVYSYEKNQPNDKKASRTRALKVFARPAAAAAPPLPSDVRPPHILVKTLDYIVDNLLTTLPESEGFLWDRMRSIRQDFTYQNYSGPEAIDCNERIVRIHLLILHIMVKSNVEFSLQQELEQLHKSLITLSEIYDDVRSSGGTCPNEAEFRAYALLSKIRDPQYDENIQRLPEHILQDKLVQTALCFRRIISNSAYTERGFVKTENCLNFYARFFQLMQSPNLPLLMGFFLQMHLTEIRFYALRALSHTLNKKHKPIPFHYLENMLLFNHRQEIIEFCDYYSIEIINGDSADLKTLQHYSHKLPETQPLKKTYLNCLESRLQKTTYESLINCGKDHFDSLINVKSAPETDRVPSTVGQLSYMKDSANNFNVKLNQNQSFEPKINDSPNRTVTRPNDFPFSQQFKQSSQLSQSQTLPINPLLTQQVPGYLSGQKHEQIKTVTGASSPPLFNGSLPNSEVQASKIYMKSTTNNGMYDEKFESVSTEQEEMRRKEIEQMEEEKAQLKKKREDADKQKITEQIANELIVEIVSSNVTDIVKHEVSEVKYRKILVDKMAHELYDAFLHEKLYLIYMDSRADLKRNTALRKRFFEKWQASYSRAKENRILEEKKREEIKLVSHQLGVPGLKKSTCLLRTPYKGNVNSSFILSSSDKNIVFSPVNDEFNKFATHLTRVSKLWQPLDMHSIYYDNLTEKFPANSLTPANIFIYAKDWTSLSNRWILSKFNLRTMQDSKNFNNNIISSRIICINDEYEPSDFSDLQLLIFNTGVTNPDIFDLEMKLKDDGEELIKLITGVSLNTNMCFSLLIIYWESAENTLSETTIKQSLKLNRISKNYSSVVERIDLMNLTEESPHKCLEDKLYEISQSYVYKLTERGKYDKTLRQKRSLAGIHSRNTQLQTTKDIDQKMKKMLEKEKNKYQQRMGERNTYAHLESHIAASPRIKKRKLPILLSTSHSSQFKTPLASRPNTSGTSTSPPLPSHLAMKFRKNSRVTSLHTVLPVSTPSHSNNLPASSFSGNNTTDIQSQQLIKSQRSTSGYSKNVFERVPGNQEICKTPFNPVTPVLDGADQGKEDIPDSILELKVLIDSVKKKVNND</sequence>
<reference evidence="9" key="1">
    <citation type="journal article" date="2017" name="Nat. Genet.">
        <title>Contrasting evolutionary genome dynamics between domesticated and wild yeasts.</title>
        <authorList>
            <person name="Yue J.X."/>
            <person name="Li J."/>
            <person name="Aigrain L."/>
            <person name="Hallin J."/>
            <person name="Persson K."/>
            <person name="Oliver K."/>
            <person name="Bergstrom A."/>
            <person name="Coupland P."/>
            <person name="Warringer J."/>
            <person name="Lagomarsino M.C."/>
            <person name="Fischer G."/>
            <person name="Durbin R."/>
            <person name="Liti G."/>
        </authorList>
    </citation>
    <scope>NUCLEOTIDE SEQUENCE</scope>
    <source>
        <strain evidence="9">CBS432</strain>
    </source>
</reference>
<dbReference type="GO" id="GO:0005737">
    <property type="term" value="C:cytoplasm"/>
    <property type="evidence" value="ECO:0007669"/>
    <property type="project" value="TreeGrafter"/>
</dbReference>
<feature type="region of interest" description="Disordered" evidence="7">
    <location>
        <begin position="1210"/>
        <end position="1230"/>
    </location>
</feature>
<feature type="coiled-coil region" evidence="6">
    <location>
        <begin position="701"/>
        <end position="731"/>
    </location>
</feature>
<dbReference type="PROSITE" id="PS50250">
    <property type="entry name" value="PCI"/>
    <property type="match status" value="1"/>
</dbReference>
<dbReference type="InterPro" id="IPR000717">
    <property type="entry name" value="PCI_dom"/>
</dbReference>
<feature type="region of interest" description="Disordered" evidence="7">
    <location>
        <begin position="1163"/>
        <end position="1191"/>
    </location>
</feature>
<dbReference type="OrthoDB" id="264795at2759"/>
<feature type="domain" description="PCI" evidence="8">
    <location>
        <begin position="333"/>
        <end position="524"/>
    </location>
</feature>
<gene>
    <name evidence="9" type="primary">SAC3</name>
    <name evidence="9" type="ORF">SPAR_D03650</name>
</gene>
<dbReference type="Pfam" id="PF12209">
    <property type="entry name" value="SAC3"/>
    <property type="match status" value="1"/>
</dbReference>
<dbReference type="InterPro" id="IPR017173">
    <property type="entry name" value="Sac3"/>
</dbReference>
<dbReference type="InterPro" id="IPR024293">
    <property type="entry name" value="SAC3_helical"/>
</dbReference>
<feature type="region of interest" description="Disordered" evidence="7">
    <location>
        <begin position="57"/>
        <end position="85"/>
    </location>
</feature>
<keyword evidence="3 5" id="KW-0539">Nucleus</keyword>
<feature type="compositionally biased region" description="Polar residues" evidence="7">
    <location>
        <begin position="593"/>
        <end position="608"/>
    </location>
</feature>
<evidence type="ECO:0000259" key="8">
    <source>
        <dbReference type="PROSITE" id="PS50250"/>
    </source>
</evidence>
<feature type="region of interest" description="Disordered" evidence="7">
    <location>
        <begin position="593"/>
        <end position="612"/>
    </location>
</feature>
<protein>
    <recommendedName>
        <fullName evidence="5">Nuclear mRNA export factor</fullName>
    </recommendedName>
</protein>
<proteinExistence type="inferred from homology"/>
<evidence type="ECO:0000256" key="4">
    <source>
        <dbReference type="ARBA" id="ARBA00038443"/>
    </source>
</evidence>
<dbReference type="Gene3D" id="1.25.40.990">
    <property type="match status" value="1"/>
</dbReference>
<keyword evidence="6" id="KW-0175">Coiled coil</keyword>
<dbReference type="RefSeq" id="XP_033765398.1">
    <property type="nucleotide sequence ID" value="XM_033909507.1"/>
</dbReference>
<dbReference type="KEGG" id="spao:SPAR_D03650"/>
<organism evidence="9">
    <name type="scientific">Saccharomyces paradoxus</name>
    <name type="common">Yeast</name>
    <name type="synonym">Saccharomyces douglasii</name>
    <dbReference type="NCBI Taxonomy" id="27291"/>
    <lineage>
        <taxon>Eukaryota</taxon>
        <taxon>Fungi</taxon>
        <taxon>Dikarya</taxon>
        <taxon>Ascomycota</taxon>
        <taxon>Saccharomycotina</taxon>
        <taxon>Saccharomycetes</taxon>
        <taxon>Saccharomycetales</taxon>
        <taxon>Saccharomycetaceae</taxon>
        <taxon>Saccharomyces</taxon>
    </lineage>
</organism>
<comment type="similarity">
    <text evidence="4 5">Belongs to the SAC3 family.</text>
</comment>
<dbReference type="GO" id="GO:0005635">
    <property type="term" value="C:nuclear envelope"/>
    <property type="evidence" value="ECO:0007669"/>
    <property type="project" value="UniProtKB-SubCell"/>
</dbReference>
<reference evidence="9" key="3">
    <citation type="submission" date="2025-07" db="EMBL/GenBank/DDBJ databases">
        <authorList>
            <consortium name="NCBI Genome Project"/>
        </authorList>
    </citation>
    <scope>NUCLEOTIDE SEQUENCE</scope>
    <source>
        <strain evidence="9">CBS432</strain>
    </source>
</reference>
<evidence type="ECO:0000256" key="5">
    <source>
        <dbReference type="PIRNR" id="PIRNR037320"/>
    </source>
</evidence>
<evidence type="ECO:0000256" key="7">
    <source>
        <dbReference type="SAM" id="MobiDB-lite"/>
    </source>
</evidence>
<accession>A0A8B8UNQ6</accession>
<keyword evidence="2" id="KW-0597">Phosphoprotein</keyword>
<evidence type="ECO:0000256" key="1">
    <source>
        <dbReference type="ARBA" id="ARBA00004259"/>
    </source>
</evidence>
<dbReference type="PANTHER" id="PTHR12436">
    <property type="entry name" value="80 KDA MCM3-ASSOCIATED PROTEIN"/>
    <property type="match status" value="1"/>
</dbReference>